<organism evidence="1 2">
    <name type="scientific">Lysinibacillus mangiferihumi</name>
    <dbReference type="NCBI Taxonomy" id="1130819"/>
    <lineage>
        <taxon>Bacteria</taxon>
        <taxon>Bacillati</taxon>
        <taxon>Bacillota</taxon>
        <taxon>Bacilli</taxon>
        <taxon>Bacillales</taxon>
        <taxon>Bacillaceae</taxon>
        <taxon>Lysinibacillus</taxon>
    </lineage>
</organism>
<dbReference type="RefSeq" id="WP_107897920.1">
    <property type="nucleotide sequence ID" value="NZ_PYWM01000082.1"/>
</dbReference>
<protein>
    <submittedName>
        <fullName evidence="1">Uncharacterized protein</fullName>
    </submittedName>
</protein>
<proteinExistence type="predicted"/>
<evidence type="ECO:0000313" key="2">
    <source>
        <dbReference type="Proteomes" id="UP000308744"/>
    </source>
</evidence>
<accession>A0A4U2Y1Y0</accession>
<dbReference type="AlphaFoldDB" id="A0A4U2Y1Y0"/>
<sequence length="147" mass="17618">MRLVNTYLSEQELKKQEIEVICNLFMKQYTEEIEVNSYKYDDRKYYETDFDLIEIEFQKDNIYKEIDKLIKIHEKAILLIDQNVEIIVANDDTDAEIQLFENDCNNVSGFGLFITKRFIQELEPYYISEICNAYLNFENVSFGVIFE</sequence>
<reference evidence="1 2" key="1">
    <citation type="submission" date="2019-04" db="EMBL/GenBank/DDBJ databases">
        <title>Lysinibacillus genome sequencing.</title>
        <authorList>
            <person name="Dunlap C."/>
        </authorList>
    </citation>
    <scope>NUCLEOTIDE SEQUENCE [LARGE SCALE GENOMIC DNA]</scope>
    <source>
        <strain evidence="1 2">CCTCC AB 2010389</strain>
    </source>
</reference>
<name>A0A4U2Y1Y0_9BACI</name>
<dbReference type="EMBL" id="SZPU01000142">
    <property type="protein sequence ID" value="TKI53081.1"/>
    <property type="molecule type" value="Genomic_DNA"/>
</dbReference>
<evidence type="ECO:0000313" key="1">
    <source>
        <dbReference type="EMBL" id="TKI53081.1"/>
    </source>
</evidence>
<keyword evidence="2" id="KW-1185">Reference proteome</keyword>
<comment type="caution">
    <text evidence="1">The sequence shown here is derived from an EMBL/GenBank/DDBJ whole genome shotgun (WGS) entry which is preliminary data.</text>
</comment>
<dbReference type="Proteomes" id="UP000308744">
    <property type="component" value="Unassembled WGS sequence"/>
</dbReference>
<gene>
    <name evidence="1" type="ORF">FC756_25875</name>
</gene>